<dbReference type="OrthoDB" id="9803233at2"/>
<reference evidence="5" key="1">
    <citation type="submission" date="2016-10" db="EMBL/GenBank/DDBJ databases">
        <authorList>
            <person name="Varghese N."/>
            <person name="Submissions S."/>
        </authorList>
    </citation>
    <scope>NUCLEOTIDE SEQUENCE [LARGE SCALE GENOMIC DNA]</scope>
    <source>
        <strain evidence="5">DSM 25329</strain>
    </source>
</reference>
<dbReference type="InterPro" id="IPR050832">
    <property type="entry name" value="Bact_Acetyltransf"/>
</dbReference>
<dbReference type="Gene3D" id="3.40.630.30">
    <property type="match status" value="1"/>
</dbReference>
<keyword evidence="1 4" id="KW-0808">Transferase</keyword>
<dbReference type="GO" id="GO:0016747">
    <property type="term" value="F:acyltransferase activity, transferring groups other than amino-acyl groups"/>
    <property type="evidence" value="ECO:0007669"/>
    <property type="project" value="InterPro"/>
</dbReference>
<evidence type="ECO:0000259" key="3">
    <source>
        <dbReference type="PROSITE" id="PS51186"/>
    </source>
</evidence>
<sequence>MINLKRTDSDDPDFKALVKLLDADLAIRDGADHGFYSQFNKIDKIRHAVVCYENDQPIGCGAIKAFSDEAMEVKRMYVSPEGRNKGTATRVLGELEVWASEMGYLKCVLETGQRQPEAIALYEKNGYARTENYGQYVGVENSVCFAKVLES</sequence>
<dbReference type="RefSeq" id="WP_090152944.1">
    <property type="nucleotide sequence ID" value="NZ_FNAN01000010.1"/>
</dbReference>
<accession>A0A1G7KTC5</accession>
<evidence type="ECO:0000313" key="5">
    <source>
        <dbReference type="Proteomes" id="UP000198748"/>
    </source>
</evidence>
<protein>
    <submittedName>
        <fullName evidence="4">Acetyltransferase (GNAT) family protein</fullName>
    </submittedName>
</protein>
<dbReference type="InterPro" id="IPR016181">
    <property type="entry name" value="Acyl_CoA_acyltransferase"/>
</dbReference>
<evidence type="ECO:0000256" key="1">
    <source>
        <dbReference type="ARBA" id="ARBA00022679"/>
    </source>
</evidence>
<dbReference type="Pfam" id="PF13508">
    <property type="entry name" value="Acetyltransf_7"/>
    <property type="match status" value="1"/>
</dbReference>
<dbReference type="PROSITE" id="PS51186">
    <property type="entry name" value="GNAT"/>
    <property type="match status" value="1"/>
</dbReference>
<keyword evidence="5" id="KW-1185">Reference proteome</keyword>
<gene>
    <name evidence="4" type="ORF">SAMN04487996_110210</name>
</gene>
<name>A0A1G7KTC5_9BACT</name>
<dbReference type="AlphaFoldDB" id="A0A1G7KTC5"/>
<organism evidence="4 5">
    <name type="scientific">Dyadobacter soli</name>
    <dbReference type="NCBI Taxonomy" id="659014"/>
    <lineage>
        <taxon>Bacteria</taxon>
        <taxon>Pseudomonadati</taxon>
        <taxon>Bacteroidota</taxon>
        <taxon>Cytophagia</taxon>
        <taxon>Cytophagales</taxon>
        <taxon>Spirosomataceae</taxon>
        <taxon>Dyadobacter</taxon>
    </lineage>
</organism>
<keyword evidence="2" id="KW-0012">Acyltransferase</keyword>
<dbReference type="PANTHER" id="PTHR43877">
    <property type="entry name" value="AMINOALKYLPHOSPHONATE N-ACETYLTRANSFERASE-RELATED-RELATED"/>
    <property type="match status" value="1"/>
</dbReference>
<dbReference type="InterPro" id="IPR000182">
    <property type="entry name" value="GNAT_dom"/>
</dbReference>
<dbReference type="EMBL" id="FNAN01000010">
    <property type="protein sequence ID" value="SDF40324.1"/>
    <property type="molecule type" value="Genomic_DNA"/>
</dbReference>
<proteinExistence type="predicted"/>
<evidence type="ECO:0000256" key="2">
    <source>
        <dbReference type="ARBA" id="ARBA00023315"/>
    </source>
</evidence>
<dbReference type="PANTHER" id="PTHR43877:SF2">
    <property type="entry name" value="AMINOALKYLPHOSPHONATE N-ACETYLTRANSFERASE-RELATED"/>
    <property type="match status" value="1"/>
</dbReference>
<dbReference type="Proteomes" id="UP000198748">
    <property type="component" value="Unassembled WGS sequence"/>
</dbReference>
<dbReference type="CDD" id="cd04301">
    <property type="entry name" value="NAT_SF"/>
    <property type="match status" value="1"/>
</dbReference>
<evidence type="ECO:0000313" key="4">
    <source>
        <dbReference type="EMBL" id="SDF40324.1"/>
    </source>
</evidence>
<dbReference type="STRING" id="659014.SAMN04487996_110210"/>
<dbReference type="SUPFAM" id="SSF55729">
    <property type="entry name" value="Acyl-CoA N-acyltransferases (Nat)"/>
    <property type="match status" value="1"/>
</dbReference>
<feature type="domain" description="N-acetyltransferase" evidence="3">
    <location>
        <begin position="2"/>
        <end position="150"/>
    </location>
</feature>